<comment type="caution">
    <text evidence="2">The sequence shown here is derived from an EMBL/GenBank/DDBJ whole genome shotgun (WGS) entry which is preliminary data.</text>
</comment>
<dbReference type="Pfam" id="PF00149">
    <property type="entry name" value="Metallophos"/>
    <property type="match status" value="1"/>
</dbReference>
<dbReference type="Proteomes" id="UP000692954">
    <property type="component" value="Unassembled WGS sequence"/>
</dbReference>
<proteinExistence type="predicted"/>
<evidence type="ECO:0000259" key="1">
    <source>
        <dbReference type="Pfam" id="PF00149"/>
    </source>
</evidence>
<organism evidence="2 3">
    <name type="scientific">Paramecium sonneborni</name>
    <dbReference type="NCBI Taxonomy" id="65129"/>
    <lineage>
        <taxon>Eukaryota</taxon>
        <taxon>Sar</taxon>
        <taxon>Alveolata</taxon>
        <taxon>Ciliophora</taxon>
        <taxon>Intramacronucleata</taxon>
        <taxon>Oligohymenophorea</taxon>
        <taxon>Peniculida</taxon>
        <taxon>Parameciidae</taxon>
        <taxon>Paramecium</taxon>
    </lineage>
</organism>
<dbReference type="AlphaFoldDB" id="A0A8S1RKK5"/>
<dbReference type="GO" id="GO:0016787">
    <property type="term" value="F:hydrolase activity"/>
    <property type="evidence" value="ECO:0007669"/>
    <property type="project" value="InterPro"/>
</dbReference>
<sequence length="247" mass="28749">MENPLTVVCISDTHSKFVDLPPGDIFIHCGDFSNCGEYNEVQKFISWIKQIPFKYKIVIGGNHDTFLDTEKYEKILKDRFHKNQPLRHLELQKELKENCIYLENSSVNIEGYKIWGSPYSPTIPYNPWAFQVDSKDGEQFWKQIEEGSDIVLTHGAPLGPQSFVNYQYSQGEWGDEALAKRIKEVKPLYHIFGHVHENQGMIEEDGIKYINCAILDEAYRLSEEPFVFKLPRRVISQKENEDKLSQD</sequence>
<feature type="domain" description="Calcineurin-like phosphoesterase" evidence="1">
    <location>
        <begin position="6"/>
        <end position="197"/>
    </location>
</feature>
<dbReference type="InterPro" id="IPR051693">
    <property type="entry name" value="UPF0046_metallophosphoest"/>
</dbReference>
<accession>A0A8S1RKK5</accession>
<dbReference type="PANTHER" id="PTHR12905:SF0">
    <property type="entry name" value="CALCINEURIN-LIKE PHOSPHOESTERASE DOMAIN-CONTAINING PROTEIN"/>
    <property type="match status" value="1"/>
</dbReference>
<dbReference type="CDD" id="cd07379">
    <property type="entry name" value="MPP_239FB"/>
    <property type="match status" value="1"/>
</dbReference>
<gene>
    <name evidence="2" type="ORF">PSON_ATCC_30995.1.T1790006</name>
</gene>
<keyword evidence="3" id="KW-1185">Reference proteome</keyword>
<dbReference type="PANTHER" id="PTHR12905">
    <property type="entry name" value="METALLOPHOSPHOESTERASE"/>
    <property type="match status" value="1"/>
</dbReference>
<name>A0A8S1RKK5_9CILI</name>
<evidence type="ECO:0000313" key="2">
    <source>
        <dbReference type="EMBL" id="CAD8127680.1"/>
    </source>
</evidence>
<dbReference type="OrthoDB" id="630188at2759"/>
<reference evidence="2" key="1">
    <citation type="submission" date="2021-01" db="EMBL/GenBank/DDBJ databases">
        <authorList>
            <consortium name="Genoscope - CEA"/>
            <person name="William W."/>
        </authorList>
    </citation>
    <scope>NUCLEOTIDE SEQUENCE</scope>
</reference>
<protein>
    <recommendedName>
        <fullName evidence="1">Calcineurin-like phosphoesterase domain-containing protein</fullName>
    </recommendedName>
</protein>
<dbReference type="EMBL" id="CAJJDN010000179">
    <property type="protein sequence ID" value="CAD8127680.1"/>
    <property type="molecule type" value="Genomic_DNA"/>
</dbReference>
<dbReference type="InterPro" id="IPR004843">
    <property type="entry name" value="Calcineurin-like_PHP"/>
</dbReference>
<evidence type="ECO:0000313" key="3">
    <source>
        <dbReference type="Proteomes" id="UP000692954"/>
    </source>
</evidence>